<dbReference type="Proteomes" id="UP000036987">
    <property type="component" value="Unassembled WGS sequence"/>
</dbReference>
<proteinExistence type="predicted"/>
<evidence type="ECO:0000313" key="1">
    <source>
        <dbReference type="EMBL" id="KMZ59527.1"/>
    </source>
</evidence>
<evidence type="ECO:0000313" key="2">
    <source>
        <dbReference type="Proteomes" id="UP000036987"/>
    </source>
</evidence>
<protein>
    <submittedName>
        <fullName evidence="1">Uncharacterized protein</fullName>
    </submittedName>
</protein>
<comment type="caution">
    <text evidence="1">The sequence shown here is derived from an EMBL/GenBank/DDBJ whole genome shotgun (WGS) entry which is preliminary data.</text>
</comment>
<keyword evidence="2" id="KW-1185">Reference proteome</keyword>
<dbReference type="AlphaFoldDB" id="A0A0K9NTZ1"/>
<reference evidence="2" key="1">
    <citation type="journal article" date="2016" name="Nature">
        <title>The genome of the seagrass Zostera marina reveals angiosperm adaptation to the sea.</title>
        <authorList>
            <person name="Olsen J.L."/>
            <person name="Rouze P."/>
            <person name="Verhelst B."/>
            <person name="Lin Y.-C."/>
            <person name="Bayer T."/>
            <person name="Collen J."/>
            <person name="Dattolo E."/>
            <person name="De Paoli E."/>
            <person name="Dittami S."/>
            <person name="Maumus F."/>
            <person name="Michel G."/>
            <person name="Kersting A."/>
            <person name="Lauritano C."/>
            <person name="Lohaus R."/>
            <person name="Toepel M."/>
            <person name="Tonon T."/>
            <person name="Vanneste K."/>
            <person name="Amirebrahimi M."/>
            <person name="Brakel J."/>
            <person name="Bostroem C."/>
            <person name="Chovatia M."/>
            <person name="Grimwood J."/>
            <person name="Jenkins J.W."/>
            <person name="Jueterbock A."/>
            <person name="Mraz A."/>
            <person name="Stam W.T."/>
            <person name="Tice H."/>
            <person name="Bornberg-Bauer E."/>
            <person name="Green P.J."/>
            <person name="Pearson G.A."/>
            <person name="Procaccini G."/>
            <person name="Duarte C.M."/>
            <person name="Schmutz J."/>
            <person name="Reusch T.B.H."/>
            <person name="Van de Peer Y."/>
        </authorList>
    </citation>
    <scope>NUCLEOTIDE SEQUENCE [LARGE SCALE GENOMIC DNA]</scope>
    <source>
        <strain evidence="2">cv. Finnish</strain>
    </source>
</reference>
<gene>
    <name evidence="1" type="ORF">ZOSMA_67G00190</name>
</gene>
<dbReference type="EMBL" id="LFYR01001770">
    <property type="protein sequence ID" value="KMZ59527.1"/>
    <property type="molecule type" value="Genomic_DNA"/>
</dbReference>
<name>A0A0K9NTZ1_ZOSMR</name>
<accession>A0A0K9NTZ1</accession>
<sequence length="71" mass="8302">MSQWERAQGFVVGTEVEANTFWWWPYPDYCPGGCQVRGECYDKCSDLCHNTRKFDVDYASCFSSCYSYHCS</sequence>
<organism evidence="1 2">
    <name type="scientific">Zostera marina</name>
    <name type="common">Eelgrass</name>
    <dbReference type="NCBI Taxonomy" id="29655"/>
    <lineage>
        <taxon>Eukaryota</taxon>
        <taxon>Viridiplantae</taxon>
        <taxon>Streptophyta</taxon>
        <taxon>Embryophyta</taxon>
        <taxon>Tracheophyta</taxon>
        <taxon>Spermatophyta</taxon>
        <taxon>Magnoliopsida</taxon>
        <taxon>Liliopsida</taxon>
        <taxon>Zosteraceae</taxon>
        <taxon>Zostera</taxon>
    </lineage>
</organism>